<name>A0AAV4REN1_CAEEX</name>
<proteinExistence type="predicted"/>
<protein>
    <submittedName>
        <fullName evidence="2">Uncharacterized protein</fullName>
    </submittedName>
</protein>
<dbReference type="EMBL" id="BPLR01007934">
    <property type="protein sequence ID" value="GIY20768.1"/>
    <property type="molecule type" value="Genomic_DNA"/>
</dbReference>
<keyword evidence="3" id="KW-1185">Reference proteome</keyword>
<sequence length="100" mass="10692">MRWSKHSHPGMIEAAVSRKNMWRVRVAAVPLGRSGCPSVLPGAPPCPGGEGTGGVQRTRVDDSPPLNTSSQTGFCVWGCADMARRTEIRPYKVDTIVGGM</sequence>
<accession>A0AAV4REN1</accession>
<gene>
    <name evidence="2" type="ORF">CEXT_519161</name>
</gene>
<dbReference type="Proteomes" id="UP001054945">
    <property type="component" value="Unassembled WGS sequence"/>
</dbReference>
<feature type="region of interest" description="Disordered" evidence="1">
    <location>
        <begin position="39"/>
        <end position="68"/>
    </location>
</feature>
<comment type="caution">
    <text evidence="2">The sequence shown here is derived from an EMBL/GenBank/DDBJ whole genome shotgun (WGS) entry which is preliminary data.</text>
</comment>
<evidence type="ECO:0000256" key="1">
    <source>
        <dbReference type="SAM" id="MobiDB-lite"/>
    </source>
</evidence>
<evidence type="ECO:0000313" key="2">
    <source>
        <dbReference type="EMBL" id="GIY20768.1"/>
    </source>
</evidence>
<dbReference type="AlphaFoldDB" id="A0AAV4REN1"/>
<organism evidence="2 3">
    <name type="scientific">Caerostris extrusa</name>
    <name type="common">Bark spider</name>
    <name type="synonym">Caerostris bankana</name>
    <dbReference type="NCBI Taxonomy" id="172846"/>
    <lineage>
        <taxon>Eukaryota</taxon>
        <taxon>Metazoa</taxon>
        <taxon>Ecdysozoa</taxon>
        <taxon>Arthropoda</taxon>
        <taxon>Chelicerata</taxon>
        <taxon>Arachnida</taxon>
        <taxon>Araneae</taxon>
        <taxon>Araneomorphae</taxon>
        <taxon>Entelegynae</taxon>
        <taxon>Araneoidea</taxon>
        <taxon>Araneidae</taxon>
        <taxon>Caerostris</taxon>
    </lineage>
</organism>
<evidence type="ECO:0000313" key="3">
    <source>
        <dbReference type="Proteomes" id="UP001054945"/>
    </source>
</evidence>
<reference evidence="2 3" key="1">
    <citation type="submission" date="2021-06" db="EMBL/GenBank/DDBJ databases">
        <title>Caerostris extrusa draft genome.</title>
        <authorList>
            <person name="Kono N."/>
            <person name="Arakawa K."/>
        </authorList>
    </citation>
    <scope>NUCLEOTIDE SEQUENCE [LARGE SCALE GENOMIC DNA]</scope>
</reference>